<sequence length="147" mass="16582">MILQGSFTFWTIIYILIATIFLWLALWLATRIIVSKDFGNRKKIMLLLTALLMVLLVPIVTGAIITVIGLPGELMVMIRGLIDNGGHNYVSGMAPIIAFLIFLIILKFLVGMEWRHTIWVGLIGIFLLYLFYSLVPELDFMGAMGYT</sequence>
<feature type="transmembrane region" description="Helical" evidence="1">
    <location>
        <begin position="117"/>
        <end position="135"/>
    </location>
</feature>
<reference evidence="2" key="1">
    <citation type="submission" date="2022-09" db="EMBL/GenBank/DDBJ databases">
        <title>Actin cytoskeleton and complex cell architecture in an #Asgard archaeon.</title>
        <authorList>
            <person name="Ponce Toledo R.I."/>
            <person name="Schleper C."/>
            <person name="Rodrigues Oliveira T."/>
            <person name="Wollweber F."/>
            <person name="Xu J."/>
            <person name="Rittmann S."/>
            <person name="Klingl A."/>
            <person name="Pilhofer M."/>
        </authorList>
    </citation>
    <scope>NUCLEOTIDE SEQUENCE</scope>
    <source>
        <strain evidence="2">B-35</strain>
    </source>
</reference>
<name>A0ABY6HR06_9ARCH</name>
<evidence type="ECO:0000256" key="1">
    <source>
        <dbReference type="SAM" id="Phobius"/>
    </source>
</evidence>
<evidence type="ECO:0000313" key="3">
    <source>
        <dbReference type="Proteomes" id="UP001208689"/>
    </source>
</evidence>
<proteinExistence type="predicted"/>
<feature type="transmembrane region" description="Helical" evidence="1">
    <location>
        <begin position="46"/>
        <end position="69"/>
    </location>
</feature>
<dbReference type="EMBL" id="CP104013">
    <property type="protein sequence ID" value="UYP45830.1"/>
    <property type="molecule type" value="Genomic_DNA"/>
</dbReference>
<keyword evidence="1" id="KW-0812">Transmembrane</keyword>
<feature type="transmembrane region" description="Helical" evidence="1">
    <location>
        <begin position="89"/>
        <end position="110"/>
    </location>
</feature>
<accession>A0ABY6HR06</accession>
<keyword evidence="3" id="KW-1185">Reference proteome</keyword>
<dbReference type="Proteomes" id="UP001208689">
    <property type="component" value="Chromosome"/>
</dbReference>
<gene>
    <name evidence="2" type="ORF">NEF87_002115</name>
</gene>
<keyword evidence="1" id="KW-1133">Transmembrane helix</keyword>
<organism evidence="2 3">
    <name type="scientific">Candidatus Lokiarchaeum ossiferum</name>
    <dbReference type="NCBI Taxonomy" id="2951803"/>
    <lineage>
        <taxon>Archaea</taxon>
        <taxon>Promethearchaeati</taxon>
        <taxon>Promethearchaeota</taxon>
        <taxon>Promethearchaeia</taxon>
        <taxon>Promethearchaeales</taxon>
        <taxon>Promethearchaeaceae</taxon>
        <taxon>Candidatus Lokiarchaeum</taxon>
    </lineage>
</organism>
<feature type="transmembrane region" description="Helical" evidence="1">
    <location>
        <begin position="12"/>
        <end position="34"/>
    </location>
</feature>
<protein>
    <submittedName>
        <fullName evidence="2">Uncharacterized protein</fullName>
    </submittedName>
</protein>
<keyword evidence="1" id="KW-0472">Membrane</keyword>
<evidence type="ECO:0000313" key="2">
    <source>
        <dbReference type="EMBL" id="UYP45830.1"/>
    </source>
</evidence>